<keyword evidence="8 9" id="KW-0472">Membrane</keyword>
<keyword evidence="7" id="KW-0333">Golgi apparatus</keyword>
<evidence type="ECO:0000256" key="6">
    <source>
        <dbReference type="ARBA" id="ARBA00022989"/>
    </source>
</evidence>
<evidence type="ECO:0000313" key="10">
    <source>
        <dbReference type="EMBL" id="CAD8391206.1"/>
    </source>
</evidence>
<comment type="subcellular location">
    <subcellularLocation>
        <location evidence="2">Golgi apparatus</location>
    </subcellularLocation>
    <subcellularLocation>
        <location evidence="1">Membrane</location>
        <topology evidence="1">Multi-pass membrane protein</topology>
    </subcellularLocation>
</comment>
<organism evidence="10">
    <name type="scientific">Rhodosorus marinus</name>
    <dbReference type="NCBI Taxonomy" id="101924"/>
    <lineage>
        <taxon>Eukaryota</taxon>
        <taxon>Rhodophyta</taxon>
        <taxon>Stylonematophyceae</taxon>
        <taxon>Stylonematales</taxon>
        <taxon>Stylonemataceae</taxon>
        <taxon>Rhodosorus</taxon>
    </lineage>
</organism>
<keyword evidence="4 9" id="KW-0812">Transmembrane</keyword>
<dbReference type="PANTHER" id="PTHR10766:SF55">
    <property type="entry name" value="TRANSMEMBRANE 9 SUPERFAMILY MEMBER 4"/>
    <property type="match status" value="1"/>
</dbReference>
<dbReference type="PANTHER" id="PTHR10766">
    <property type="entry name" value="TRANSMEMBRANE 9 SUPERFAMILY PROTEIN"/>
    <property type="match status" value="1"/>
</dbReference>
<keyword evidence="6 9" id="KW-1133">Transmembrane helix</keyword>
<evidence type="ECO:0000256" key="4">
    <source>
        <dbReference type="ARBA" id="ARBA00022692"/>
    </source>
</evidence>
<dbReference type="EMBL" id="HBEK01002097">
    <property type="protein sequence ID" value="CAD8391206.1"/>
    <property type="molecule type" value="Transcribed_RNA"/>
</dbReference>
<feature type="transmembrane region" description="Helical" evidence="9">
    <location>
        <begin position="88"/>
        <end position="112"/>
    </location>
</feature>
<dbReference type="GO" id="GO:0016020">
    <property type="term" value="C:membrane"/>
    <property type="evidence" value="ECO:0007669"/>
    <property type="project" value="UniProtKB-SubCell"/>
</dbReference>
<protein>
    <recommendedName>
        <fullName evidence="9">Transmembrane 9 superfamily member</fullName>
    </recommendedName>
</protein>
<evidence type="ECO:0000256" key="9">
    <source>
        <dbReference type="RuleBase" id="RU363079"/>
    </source>
</evidence>
<evidence type="ECO:0000256" key="7">
    <source>
        <dbReference type="ARBA" id="ARBA00023034"/>
    </source>
</evidence>
<dbReference type="AlphaFoldDB" id="A0A7S0FYT8"/>
<accession>A0A7S0FYT8</accession>
<sequence length="230" mass="25758">MGTAFIVPGFVFSVMFVINLLFWITGSIGGTPVPALFILLLLWFCISVPLCYIGAQIGSRRKRVEPTSKYSSIPREIPDQSILFGKPLCIASGALPFGVMSVELLFILSSLWHSEIYAMFGFIFFVFLIVLMVSAETSIVVTYVKLINEDHRWWWYAFLSPGTVGLYVFLYSLLYLFMNHTLDGMNLLSDIIVMSYMGIISVLLSVMIGSIGFLASFCFVNVIFSGLRVD</sequence>
<evidence type="ECO:0000256" key="5">
    <source>
        <dbReference type="ARBA" id="ARBA00022729"/>
    </source>
</evidence>
<evidence type="ECO:0000256" key="2">
    <source>
        <dbReference type="ARBA" id="ARBA00004555"/>
    </source>
</evidence>
<dbReference type="Pfam" id="PF02990">
    <property type="entry name" value="EMP70"/>
    <property type="match status" value="1"/>
</dbReference>
<dbReference type="GO" id="GO:0072657">
    <property type="term" value="P:protein localization to membrane"/>
    <property type="evidence" value="ECO:0007669"/>
    <property type="project" value="TreeGrafter"/>
</dbReference>
<comment type="similarity">
    <text evidence="3 9">Belongs to the nonaspanin (TM9SF) (TC 9.A.2) family.</text>
</comment>
<proteinExistence type="inferred from homology"/>
<evidence type="ECO:0000256" key="1">
    <source>
        <dbReference type="ARBA" id="ARBA00004141"/>
    </source>
</evidence>
<dbReference type="GO" id="GO:0005794">
    <property type="term" value="C:Golgi apparatus"/>
    <property type="evidence" value="ECO:0007669"/>
    <property type="project" value="UniProtKB-SubCell"/>
</dbReference>
<gene>
    <name evidence="10" type="ORF">RMAR0315_LOCUS1181</name>
</gene>
<keyword evidence="5" id="KW-0732">Signal</keyword>
<feature type="transmembrane region" description="Helical" evidence="9">
    <location>
        <begin position="198"/>
        <end position="224"/>
    </location>
</feature>
<feature type="transmembrane region" description="Helical" evidence="9">
    <location>
        <begin position="5"/>
        <end position="24"/>
    </location>
</feature>
<dbReference type="InterPro" id="IPR004240">
    <property type="entry name" value="EMP70"/>
</dbReference>
<feature type="transmembrane region" description="Helical" evidence="9">
    <location>
        <begin position="118"/>
        <end position="141"/>
    </location>
</feature>
<reference evidence="10" key="1">
    <citation type="submission" date="2021-01" db="EMBL/GenBank/DDBJ databases">
        <authorList>
            <person name="Corre E."/>
            <person name="Pelletier E."/>
            <person name="Niang G."/>
            <person name="Scheremetjew M."/>
            <person name="Finn R."/>
            <person name="Kale V."/>
            <person name="Holt S."/>
            <person name="Cochrane G."/>
            <person name="Meng A."/>
            <person name="Brown T."/>
            <person name="Cohen L."/>
        </authorList>
    </citation>
    <scope>NUCLEOTIDE SEQUENCE</scope>
    <source>
        <strain evidence="10">UTEX LB 2760</strain>
    </source>
</reference>
<name>A0A7S0FYT8_9RHOD</name>
<evidence type="ECO:0000256" key="8">
    <source>
        <dbReference type="ARBA" id="ARBA00023136"/>
    </source>
</evidence>
<evidence type="ECO:0000256" key="3">
    <source>
        <dbReference type="ARBA" id="ARBA00005227"/>
    </source>
</evidence>
<feature type="transmembrane region" description="Helical" evidence="9">
    <location>
        <begin position="153"/>
        <end position="178"/>
    </location>
</feature>
<feature type="transmembrane region" description="Helical" evidence="9">
    <location>
        <begin position="36"/>
        <end position="55"/>
    </location>
</feature>
<comment type="caution">
    <text evidence="9">Lacks conserved residue(s) required for the propagation of feature annotation.</text>
</comment>